<dbReference type="Proteomes" id="UP000796880">
    <property type="component" value="Unassembled WGS sequence"/>
</dbReference>
<reference evidence="2" key="1">
    <citation type="submission" date="2020-03" db="EMBL/GenBank/DDBJ databases">
        <title>A high-quality chromosome-level genome assembly of a woody plant with both climbing and erect habits, Rhamnella rubrinervis.</title>
        <authorList>
            <person name="Lu Z."/>
            <person name="Yang Y."/>
            <person name="Zhu X."/>
            <person name="Sun Y."/>
        </authorList>
    </citation>
    <scope>NUCLEOTIDE SEQUENCE</scope>
    <source>
        <strain evidence="2">BYM</strain>
        <tissue evidence="2">Leaf</tissue>
    </source>
</reference>
<dbReference type="Gene3D" id="6.10.250.1270">
    <property type="match status" value="1"/>
</dbReference>
<evidence type="ECO:0000313" key="3">
    <source>
        <dbReference type="Proteomes" id="UP000796880"/>
    </source>
</evidence>
<dbReference type="AlphaFoldDB" id="A0A8K0HN06"/>
<evidence type="ECO:0000256" key="1">
    <source>
        <dbReference type="SAM" id="MobiDB-lite"/>
    </source>
</evidence>
<comment type="caution">
    <text evidence="2">The sequence shown here is derived from an EMBL/GenBank/DDBJ whole genome shotgun (WGS) entry which is preliminary data.</text>
</comment>
<keyword evidence="3" id="KW-1185">Reference proteome</keyword>
<feature type="compositionally biased region" description="Low complexity" evidence="1">
    <location>
        <begin position="108"/>
        <end position="117"/>
    </location>
</feature>
<accession>A0A8K0HN06</accession>
<evidence type="ECO:0000313" key="2">
    <source>
        <dbReference type="EMBL" id="KAF3455455.1"/>
    </source>
</evidence>
<sequence length="126" mass="13731">MVSLPISQCKVDCWGSLGFQMQEILSLHSLIVIKGKDIPQEAVKKRRYATKKPYSRSIVGATLEVIQKKRSPEVCDAALLDQENKDEKKANKAEVMAKTSKTQGKTNISKGPIPKGPKLGGSGGKH</sequence>
<feature type="compositionally biased region" description="Basic and acidic residues" evidence="1">
    <location>
        <begin position="82"/>
        <end position="92"/>
    </location>
</feature>
<name>A0A8K0HN06_9ROSA</name>
<gene>
    <name evidence="2" type="ORF">FNV43_RR00082</name>
</gene>
<dbReference type="OrthoDB" id="1727108at2759"/>
<organism evidence="2 3">
    <name type="scientific">Rhamnella rubrinervis</name>
    <dbReference type="NCBI Taxonomy" id="2594499"/>
    <lineage>
        <taxon>Eukaryota</taxon>
        <taxon>Viridiplantae</taxon>
        <taxon>Streptophyta</taxon>
        <taxon>Embryophyta</taxon>
        <taxon>Tracheophyta</taxon>
        <taxon>Spermatophyta</taxon>
        <taxon>Magnoliopsida</taxon>
        <taxon>eudicotyledons</taxon>
        <taxon>Gunneridae</taxon>
        <taxon>Pentapetalae</taxon>
        <taxon>rosids</taxon>
        <taxon>fabids</taxon>
        <taxon>Rosales</taxon>
        <taxon>Rhamnaceae</taxon>
        <taxon>rhamnoid group</taxon>
        <taxon>Rhamneae</taxon>
        <taxon>Rhamnella</taxon>
    </lineage>
</organism>
<protein>
    <submittedName>
        <fullName evidence="2">Uncharacterized protein</fullName>
    </submittedName>
</protein>
<proteinExistence type="predicted"/>
<feature type="region of interest" description="Disordered" evidence="1">
    <location>
        <begin position="82"/>
        <end position="126"/>
    </location>
</feature>
<dbReference type="EMBL" id="VOIH02000001">
    <property type="protein sequence ID" value="KAF3455455.1"/>
    <property type="molecule type" value="Genomic_DNA"/>
</dbReference>